<sequence>MEAEAKPPVTVAGPSRMWCGKRSRKVGVANIFMGVSVRELQHLFRSSGDEEAEQRAQVVWGRGEQSELAQALMGLRARGRKNRISRHTIAPRWLRAFGHLRIGESASGRDAQEDEEREARKNSSGEAAQTHAQTHTHGQTHTHAAGSREGEVSGDETHPGRGTQPAISLTSRVGLALRRGGQSDPERYLHRIIH</sequence>
<dbReference type="Pfam" id="PF15063">
    <property type="entry name" value="TC1"/>
    <property type="match status" value="1"/>
</dbReference>
<evidence type="ECO:0000313" key="7">
    <source>
        <dbReference type="RefSeq" id="XP_012687711.1"/>
    </source>
</evidence>
<evidence type="ECO:0000259" key="5">
    <source>
        <dbReference type="Pfam" id="PF15063"/>
    </source>
</evidence>
<evidence type="ECO:0000256" key="3">
    <source>
        <dbReference type="ARBA" id="ARBA00023306"/>
    </source>
</evidence>
<organism evidence="6 7">
    <name type="scientific">Clupea harengus</name>
    <name type="common">Atlantic herring</name>
    <dbReference type="NCBI Taxonomy" id="7950"/>
    <lineage>
        <taxon>Eukaryota</taxon>
        <taxon>Metazoa</taxon>
        <taxon>Chordata</taxon>
        <taxon>Craniata</taxon>
        <taxon>Vertebrata</taxon>
        <taxon>Euteleostomi</taxon>
        <taxon>Actinopterygii</taxon>
        <taxon>Neopterygii</taxon>
        <taxon>Teleostei</taxon>
        <taxon>Clupei</taxon>
        <taxon>Clupeiformes</taxon>
        <taxon>Clupeoidei</taxon>
        <taxon>Clupeidae</taxon>
        <taxon>Clupea</taxon>
    </lineage>
</organism>
<feature type="compositionally biased region" description="Low complexity" evidence="4">
    <location>
        <begin position="127"/>
        <end position="145"/>
    </location>
</feature>
<dbReference type="Proteomes" id="UP000515152">
    <property type="component" value="Chromosome 13"/>
</dbReference>
<accession>A0A6P3W331</accession>
<evidence type="ECO:0000313" key="6">
    <source>
        <dbReference type="Proteomes" id="UP000515152"/>
    </source>
</evidence>
<dbReference type="RefSeq" id="XP_012687711.1">
    <property type="nucleotide sequence ID" value="XM_012832257.3"/>
</dbReference>
<protein>
    <recommendedName>
        <fullName evidence="2">Arginine vasopressin-induced protein 1</fullName>
    </recommendedName>
</protein>
<keyword evidence="3" id="KW-0131">Cell cycle</keyword>
<name>A0A6P3W331_CLUHA</name>
<proteinExistence type="predicted"/>
<gene>
    <name evidence="7" type="primary">LOC105904375</name>
</gene>
<dbReference type="AlphaFoldDB" id="A0A6P3W331"/>
<reference evidence="7" key="1">
    <citation type="submission" date="2025-08" db="UniProtKB">
        <authorList>
            <consortium name="RefSeq"/>
        </authorList>
    </citation>
    <scope>IDENTIFICATION</scope>
</reference>
<evidence type="ECO:0000256" key="4">
    <source>
        <dbReference type="SAM" id="MobiDB-lite"/>
    </source>
</evidence>
<feature type="domain" description="Arginine vasopressin-induced protein 1/transcriptional and immune response regulator" evidence="5">
    <location>
        <begin position="5"/>
        <end position="76"/>
    </location>
</feature>
<keyword evidence="6" id="KW-1185">Reference proteome</keyword>
<feature type="compositionally biased region" description="Basic and acidic residues" evidence="4">
    <location>
        <begin position="146"/>
        <end position="159"/>
    </location>
</feature>
<comment type="function">
    <text evidence="1">May be involved in MAP kinase activation, epithelial sodium channel (ENaC) down-regulation and cell cycling.</text>
</comment>
<dbReference type="PANTHER" id="PTHR14350">
    <property type="entry name" value="ARGININE VASOPRESSIN-INDUCED PROTEIN 1"/>
    <property type="match status" value="1"/>
</dbReference>
<evidence type="ECO:0000256" key="2">
    <source>
        <dbReference type="ARBA" id="ARBA00020697"/>
    </source>
</evidence>
<evidence type="ECO:0000256" key="1">
    <source>
        <dbReference type="ARBA" id="ARBA00002403"/>
    </source>
</evidence>
<dbReference type="InterPro" id="IPR020282">
    <property type="entry name" value="Avpi1/C8orf4_dom"/>
</dbReference>
<feature type="region of interest" description="Disordered" evidence="4">
    <location>
        <begin position="104"/>
        <end position="182"/>
    </location>
</feature>
<dbReference type="GeneID" id="105904375"/>
<dbReference type="OrthoDB" id="9906905at2759"/>
<dbReference type="InterPro" id="IPR039579">
    <property type="entry name" value="AVPI1"/>
</dbReference>
<dbReference type="KEGG" id="char:105904375"/>